<proteinExistence type="inferred from homology"/>
<dbReference type="PANTHER" id="PTHR11601:SF34">
    <property type="entry name" value="CYSTEINE DESULFURASE"/>
    <property type="match status" value="1"/>
</dbReference>
<keyword evidence="4" id="KW-0479">Metal-binding</keyword>
<name>A0ABW5XZ08_9BACL</name>
<keyword evidence="7" id="KW-0411">Iron-sulfur</keyword>
<feature type="domain" description="Aminotransferase class V" evidence="9">
    <location>
        <begin position="3"/>
        <end position="369"/>
    </location>
</feature>
<evidence type="ECO:0000256" key="5">
    <source>
        <dbReference type="ARBA" id="ARBA00022898"/>
    </source>
</evidence>
<dbReference type="InterPro" id="IPR000192">
    <property type="entry name" value="Aminotrans_V_dom"/>
</dbReference>
<sequence>MLYLDNSATTQIHPSVKEAMLPFLFEEYGNASSKYYDQALTAKNAVDEARNNMANLLNAKSEEIIFTSGSTESNNMFIKGVAHYYKNKGKHLITTEVEHPSVLECFNFLETEGYEITLLKPDKFGRVSVQQLKEAIRPETILVSVMWGNNELGSLNPIKELSDLCIENEILFHTDATQVVGKIDIDLEEYQGISFLSCSGHKFHGPKGIGAAYIKSDEYGILTPFTPLLHGGGQEKDIRSGTLALHNIVGLGKAAKIAKEEFSINYERVIKSEETLVNILKQKFGQNIRFNNDKTNKIPGLLSVQFIGINNEILLKKLAPYIAASTGSACSSSKPSHVLSSIGLSLETIRSTIRFSLSSYTEPEELEIFKSL</sequence>
<keyword evidence="11" id="KW-1185">Reference proteome</keyword>
<evidence type="ECO:0000256" key="2">
    <source>
        <dbReference type="ARBA" id="ARBA00006490"/>
    </source>
</evidence>
<accession>A0ABW5XZ08</accession>
<evidence type="ECO:0000256" key="1">
    <source>
        <dbReference type="ARBA" id="ARBA00001933"/>
    </source>
</evidence>
<comment type="cofactor">
    <cofactor evidence="1">
        <name>pyridoxal 5'-phosphate</name>
        <dbReference type="ChEBI" id="CHEBI:597326"/>
    </cofactor>
</comment>
<dbReference type="Gene3D" id="3.90.1150.10">
    <property type="entry name" value="Aspartate Aminotransferase, domain 1"/>
    <property type="match status" value="1"/>
</dbReference>
<evidence type="ECO:0000313" key="11">
    <source>
        <dbReference type="Proteomes" id="UP001597568"/>
    </source>
</evidence>
<keyword evidence="3" id="KW-0808">Transferase</keyword>
<comment type="catalytic activity">
    <reaction evidence="8">
        <text>(sulfur carrier)-H + L-cysteine = (sulfur carrier)-SH + L-alanine</text>
        <dbReference type="Rhea" id="RHEA:43892"/>
        <dbReference type="Rhea" id="RHEA-COMP:14737"/>
        <dbReference type="Rhea" id="RHEA-COMP:14739"/>
        <dbReference type="ChEBI" id="CHEBI:29917"/>
        <dbReference type="ChEBI" id="CHEBI:35235"/>
        <dbReference type="ChEBI" id="CHEBI:57972"/>
        <dbReference type="ChEBI" id="CHEBI:64428"/>
        <dbReference type="EC" id="2.8.1.7"/>
    </reaction>
</comment>
<dbReference type="InterPro" id="IPR015421">
    <property type="entry name" value="PyrdxlP-dep_Trfase_major"/>
</dbReference>
<dbReference type="EMBL" id="JBHUOR010000037">
    <property type="protein sequence ID" value="MFD2868225.1"/>
    <property type="molecule type" value="Genomic_DNA"/>
</dbReference>
<dbReference type="Gene3D" id="3.40.640.10">
    <property type="entry name" value="Type I PLP-dependent aspartate aminotransferase-like (Major domain)"/>
    <property type="match status" value="1"/>
</dbReference>
<evidence type="ECO:0000256" key="8">
    <source>
        <dbReference type="ARBA" id="ARBA00050776"/>
    </source>
</evidence>
<protein>
    <submittedName>
        <fullName evidence="10">Cysteine desulfurase family protein</fullName>
    </submittedName>
</protein>
<reference evidence="11" key="1">
    <citation type="journal article" date="2019" name="Int. J. Syst. Evol. Microbiol.">
        <title>The Global Catalogue of Microorganisms (GCM) 10K type strain sequencing project: providing services to taxonomists for standard genome sequencing and annotation.</title>
        <authorList>
            <consortium name="The Broad Institute Genomics Platform"/>
            <consortium name="The Broad Institute Genome Sequencing Center for Infectious Disease"/>
            <person name="Wu L."/>
            <person name="Ma J."/>
        </authorList>
    </citation>
    <scope>NUCLEOTIDE SEQUENCE [LARGE SCALE GENOMIC DNA]</scope>
    <source>
        <strain evidence="11">KCTC 33522</strain>
    </source>
</reference>
<gene>
    <name evidence="10" type="ORF">ACFSY7_06920</name>
</gene>
<evidence type="ECO:0000256" key="3">
    <source>
        <dbReference type="ARBA" id="ARBA00022679"/>
    </source>
</evidence>
<dbReference type="RefSeq" id="WP_380147340.1">
    <property type="nucleotide sequence ID" value="NZ_JBHUOR010000037.1"/>
</dbReference>
<dbReference type="PIRSF" id="PIRSF005572">
    <property type="entry name" value="NifS"/>
    <property type="match status" value="1"/>
</dbReference>
<evidence type="ECO:0000313" key="10">
    <source>
        <dbReference type="EMBL" id="MFD2868225.1"/>
    </source>
</evidence>
<dbReference type="InterPro" id="IPR015424">
    <property type="entry name" value="PyrdxlP-dep_Trfase"/>
</dbReference>
<evidence type="ECO:0000256" key="7">
    <source>
        <dbReference type="ARBA" id="ARBA00023014"/>
    </source>
</evidence>
<keyword evidence="6" id="KW-0408">Iron</keyword>
<evidence type="ECO:0000256" key="4">
    <source>
        <dbReference type="ARBA" id="ARBA00022723"/>
    </source>
</evidence>
<evidence type="ECO:0000259" key="9">
    <source>
        <dbReference type="Pfam" id="PF00266"/>
    </source>
</evidence>
<dbReference type="Proteomes" id="UP001597568">
    <property type="component" value="Unassembled WGS sequence"/>
</dbReference>
<dbReference type="PANTHER" id="PTHR11601">
    <property type="entry name" value="CYSTEINE DESULFURYLASE FAMILY MEMBER"/>
    <property type="match status" value="1"/>
</dbReference>
<comment type="caution">
    <text evidence="10">The sequence shown here is derived from an EMBL/GenBank/DDBJ whole genome shotgun (WGS) entry which is preliminary data.</text>
</comment>
<evidence type="ECO:0000256" key="6">
    <source>
        <dbReference type="ARBA" id="ARBA00023004"/>
    </source>
</evidence>
<keyword evidence="5" id="KW-0663">Pyridoxal phosphate</keyword>
<organism evidence="10 11">
    <name type="scientific">Kurthia populi</name>
    <dbReference type="NCBI Taxonomy" id="1562132"/>
    <lineage>
        <taxon>Bacteria</taxon>
        <taxon>Bacillati</taxon>
        <taxon>Bacillota</taxon>
        <taxon>Bacilli</taxon>
        <taxon>Bacillales</taxon>
        <taxon>Caryophanaceae</taxon>
        <taxon>Kurthia</taxon>
    </lineage>
</organism>
<dbReference type="InterPro" id="IPR016454">
    <property type="entry name" value="Cysteine_dSase"/>
</dbReference>
<dbReference type="Pfam" id="PF00266">
    <property type="entry name" value="Aminotran_5"/>
    <property type="match status" value="1"/>
</dbReference>
<comment type="similarity">
    <text evidence="2">Belongs to the class-V pyridoxal-phosphate-dependent aminotransferase family. NifS/IscS subfamily.</text>
</comment>
<dbReference type="InterPro" id="IPR015422">
    <property type="entry name" value="PyrdxlP-dep_Trfase_small"/>
</dbReference>
<dbReference type="SUPFAM" id="SSF53383">
    <property type="entry name" value="PLP-dependent transferases"/>
    <property type="match status" value="1"/>
</dbReference>